<feature type="transmembrane region" description="Helical" evidence="11">
    <location>
        <begin position="53"/>
        <end position="81"/>
    </location>
</feature>
<dbReference type="SUPFAM" id="SSF81321">
    <property type="entry name" value="Family A G protein-coupled receptor-like"/>
    <property type="match status" value="2"/>
</dbReference>
<comment type="similarity">
    <text evidence="9">Belongs to the G-protein coupled receptor 1 family.</text>
</comment>
<feature type="transmembrane region" description="Helical" evidence="11">
    <location>
        <begin position="93"/>
        <end position="119"/>
    </location>
</feature>
<dbReference type="PROSITE" id="PS50262">
    <property type="entry name" value="G_PROTEIN_RECEP_F1_2"/>
    <property type="match status" value="1"/>
</dbReference>
<organism evidence="15">
    <name type="scientific">Soboliphyme baturini</name>
    <dbReference type="NCBI Taxonomy" id="241478"/>
    <lineage>
        <taxon>Eukaryota</taxon>
        <taxon>Metazoa</taxon>
        <taxon>Ecdysozoa</taxon>
        <taxon>Nematoda</taxon>
        <taxon>Enoplea</taxon>
        <taxon>Dorylaimia</taxon>
        <taxon>Dioctophymatida</taxon>
        <taxon>Dioctophymatoidea</taxon>
        <taxon>Soboliphymatidae</taxon>
        <taxon>Soboliphyme</taxon>
    </lineage>
</organism>
<evidence type="ECO:0000256" key="1">
    <source>
        <dbReference type="ARBA" id="ARBA00004651"/>
    </source>
</evidence>
<keyword evidence="6 11" id="KW-0472">Membrane</keyword>
<evidence type="ECO:0000256" key="9">
    <source>
        <dbReference type="RuleBase" id="RU000688"/>
    </source>
</evidence>
<dbReference type="Pfam" id="PF00001">
    <property type="entry name" value="7tm_1"/>
    <property type="match status" value="2"/>
</dbReference>
<feature type="compositionally biased region" description="Low complexity" evidence="10">
    <location>
        <begin position="503"/>
        <end position="519"/>
    </location>
</feature>
<name>A0A183IPQ6_9BILA</name>
<evidence type="ECO:0000256" key="4">
    <source>
        <dbReference type="ARBA" id="ARBA00022989"/>
    </source>
</evidence>
<dbReference type="GO" id="GO:0045202">
    <property type="term" value="C:synapse"/>
    <property type="evidence" value="ECO:0007669"/>
    <property type="project" value="TreeGrafter"/>
</dbReference>
<feature type="region of interest" description="Disordered" evidence="10">
    <location>
        <begin position="400"/>
        <end position="446"/>
    </location>
</feature>
<evidence type="ECO:0000256" key="7">
    <source>
        <dbReference type="ARBA" id="ARBA00023170"/>
    </source>
</evidence>
<dbReference type="GO" id="GO:0016907">
    <property type="term" value="F:G protein-coupled acetylcholine receptor activity"/>
    <property type="evidence" value="ECO:0007669"/>
    <property type="project" value="InterPro"/>
</dbReference>
<protein>
    <submittedName>
        <fullName evidence="15">G_PROTEIN_RECEP_F1_2 domain-containing protein</fullName>
    </submittedName>
</protein>
<dbReference type="PRINTS" id="PR00243">
    <property type="entry name" value="MUSCARINICR"/>
</dbReference>
<feature type="compositionally biased region" description="Low complexity" evidence="10">
    <location>
        <begin position="283"/>
        <end position="294"/>
    </location>
</feature>
<keyword evidence="2" id="KW-1003">Cell membrane</keyword>
<evidence type="ECO:0000313" key="13">
    <source>
        <dbReference type="EMBL" id="VDP07721.1"/>
    </source>
</evidence>
<keyword evidence="14" id="KW-1185">Reference proteome</keyword>
<reference evidence="15" key="1">
    <citation type="submission" date="2016-06" db="UniProtKB">
        <authorList>
            <consortium name="WormBaseParasite"/>
        </authorList>
    </citation>
    <scope>IDENTIFICATION</scope>
</reference>
<dbReference type="Proteomes" id="UP000270296">
    <property type="component" value="Unassembled WGS sequence"/>
</dbReference>
<evidence type="ECO:0000256" key="2">
    <source>
        <dbReference type="ARBA" id="ARBA00022475"/>
    </source>
</evidence>
<feature type="transmembrane region" description="Helical" evidence="11">
    <location>
        <begin position="173"/>
        <end position="194"/>
    </location>
</feature>
<dbReference type="EMBL" id="UZAM01009108">
    <property type="protein sequence ID" value="VDP07721.1"/>
    <property type="molecule type" value="Genomic_DNA"/>
</dbReference>
<keyword evidence="3 9" id="KW-0812">Transmembrane</keyword>
<dbReference type="WBParaSite" id="SBAD_0000582501-mRNA-1">
    <property type="protein sequence ID" value="SBAD_0000582501-mRNA-1"/>
    <property type="gene ID" value="SBAD_0000582501"/>
</dbReference>
<keyword evidence="4 11" id="KW-1133">Transmembrane helix</keyword>
<accession>A0A183IPQ6</accession>
<dbReference type="GO" id="GO:0030425">
    <property type="term" value="C:dendrite"/>
    <property type="evidence" value="ECO:0007669"/>
    <property type="project" value="TreeGrafter"/>
</dbReference>
<evidence type="ECO:0000256" key="5">
    <source>
        <dbReference type="ARBA" id="ARBA00023040"/>
    </source>
</evidence>
<evidence type="ECO:0000259" key="12">
    <source>
        <dbReference type="PROSITE" id="PS50262"/>
    </source>
</evidence>
<evidence type="ECO:0000256" key="3">
    <source>
        <dbReference type="ARBA" id="ARBA00022692"/>
    </source>
</evidence>
<dbReference type="InterPro" id="IPR017452">
    <property type="entry name" value="GPCR_Rhodpsn_7TM"/>
</dbReference>
<keyword evidence="8 9" id="KW-0807">Transducer</keyword>
<keyword evidence="7 9" id="KW-0675">Receptor</keyword>
<dbReference type="GO" id="GO:0007187">
    <property type="term" value="P:G protein-coupled receptor signaling pathway, coupled to cyclic nucleotide second messenger"/>
    <property type="evidence" value="ECO:0007669"/>
    <property type="project" value="TreeGrafter"/>
</dbReference>
<dbReference type="OrthoDB" id="10071887at2759"/>
<gene>
    <name evidence="13" type="ORF">SBAD_LOCUS5603</name>
</gene>
<feature type="compositionally biased region" description="Polar residues" evidence="10">
    <location>
        <begin position="266"/>
        <end position="275"/>
    </location>
</feature>
<feature type="transmembrane region" description="Helical" evidence="11">
    <location>
        <begin position="131"/>
        <end position="152"/>
    </location>
</feature>
<proteinExistence type="inferred from homology"/>
<evidence type="ECO:0000313" key="15">
    <source>
        <dbReference type="WBParaSite" id="SBAD_0000582501-mRNA-1"/>
    </source>
</evidence>
<dbReference type="InterPro" id="IPR000276">
    <property type="entry name" value="GPCR_Rhodpsn"/>
</dbReference>
<sequence>MDTFSGTFVTTLSNFYPVSDLDEEVSAYLLRNRSLWLVEHETATEDLSSAYSFFMSVIITVFGTVLSILTAGGNLMVIISIKMDKQLQTISNYFLFSLAIADLTVGCVSIPLMTLYTVQGRWSLGYVACQFWLNIDYLMSNSSVMNLLLISFDRYLSVTRPLTYRPRRTKKKAIIMMSLTFVVSLLLWSPWIIAWPHIESQFTIPSDMCIIQFLVTNPYKRQHEFLKMQGIRKMSHFFTASQRQRKLNKNAVFQQNCEQPLAASKSRLTSDSAANSKPLVANGGTTPTGCSPSTAKGDAFTRTKNDSDSQVASSASSKTPSTAKKRSWSPEQDAKSKRVLFDPEFNRSISGTSMNHLRIRSDGDNGNGDGSLRNCCILQNSDSSFPKVAFGYSKPSHLFGDDHNVVSRTEPPYGSKPAECLARDSDNDDDVDDDHGPPSSGYPSFSNALRSEALSQGCDVDSESDLEVMTTKRSQLSAGLTNLLASAFAMTFSNRLATLSNCPSQKSPPLSSKPSGDSSTRFNFGRKKTEGKAAKTLSAILLAFIITWTPYNLIVCIEAFMPNTVPLPWFTFSYYLCYLNSTVNPLCYALCSPYFRQTF</sequence>
<feature type="compositionally biased region" description="Basic and acidic residues" evidence="10">
    <location>
        <begin position="332"/>
        <end position="342"/>
    </location>
</feature>
<reference evidence="13 14" key="2">
    <citation type="submission" date="2018-11" db="EMBL/GenBank/DDBJ databases">
        <authorList>
            <consortium name="Pathogen Informatics"/>
        </authorList>
    </citation>
    <scope>NUCLEOTIDE SEQUENCE [LARGE SCALE GENOMIC DNA]</scope>
</reference>
<feature type="region of interest" description="Disordered" evidence="10">
    <location>
        <begin position="264"/>
        <end position="342"/>
    </location>
</feature>
<dbReference type="PANTHER" id="PTHR24247">
    <property type="entry name" value="5-HYDROXYTRYPTAMINE RECEPTOR"/>
    <property type="match status" value="1"/>
</dbReference>
<evidence type="ECO:0000313" key="14">
    <source>
        <dbReference type="Proteomes" id="UP000270296"/>
    </source>
</evidence>
<feature type="domain" description="G-protein coupled receptors family 1 profile" evidence="12">
    <location>
        <begin position="73"/>
        <end position="588"/>
    </location>
</feature>
<evidence type="ECO:0000256" key="10">
    <source>
        <dbReference type="SAM" id="MobiDB-lite"/>
    </source>
</evidence>
<dbReference type="GO" id="GO:0005886">
    <property type="term" value="C:plasma membrane"/>
    <property type="evidence" value="ECO:0007669"/>
    <property type="project" value="UniProtKB-SubCell"/>
</dbReference>
<dbReference type="PROSITE" id="PS00237">
    <property type="entry name" value="G_PROTEIN_RECEP_F1_1"/>
    <property type="match status" value="1"/>
</dbReference>
<evidence type="ECO:0000256" key="6">
    <source>
        <dbReference type="ARBA" id="ARBA00023136"/>
    </source>
</evidence>
<dbReference type="PANTHER" id="PTHR24247:SF265">
    <property type="entry name" value="MUSCARINIC ACETYLCHOLINE RECEPTOR DM1"/>
    <property type="match status" value="1"/>
</dbReference>
<feature type="region of interest" description="Disordered" evidence="10">
    <location>
        <begin position="500"/>
        <end position="524"/>
    </location>
</feature>
<dbReference type="AlphaFoldDB" id="A0A183IPQ6"/>
<evidence type="ECO:0000256" key="11">
    <source>
        <dbReference type="SAM" id="Phobius"/>
    </source>
</evidence>
<dbReference type="InterPro" id="IPR000995">
    <property type="entry name" value="Musac_Ach_rcpt"/>
</dbReference>
<dbReference type="GO" id="GO:0007197">
    <property type="term" value="P:adenylate cyclase-inhibiting G protein-coupled acetylcholine receptor signaling pathway"/>
    <property type="evidence" value="ECO:0007669"/>
    <property type="project" value="TreeGrafter"/>
</dbReference>
<feature type="compositionally biased region" description="Low complexity" evidence="10">
    <location>
        <begin position="308"/>
        <end position="322"/>
    </location>
</feature>
<dbReference type="GO" id="GO:0004993">
    <property type="term" value="F:G protein-coupled serotonin receptor activity"/>
    <property type="evidence" value="ECO:0007669"/>
    <property type="project" value="TreeGrafter"/>
</dbReference>
<dbReference type="Gene3D" id="1.20.1070.10">
    <property type="entry name" value="Rhodopsin 7-helix transmembrane proteins"/>
    <property type="match status" value="2"/>
</dbReference>
<keyword evidence="5 9" id="KW-0297">G-protein coupled receptor</keyword>
<comment type="subcellular location">
    <subcellularLocation>
        <location evidence="1">Cell membrane</location>
        <topology evidence="1">Multi-pass membrane protein</topology>
    </subcellularLocation>
</comment>
<evidence type="ECO:0000256" key="8">
    <source>
        <dbReference type="ARBA" id="ARBA00023224"/>
    </source>
</evidence>
<dbReference type="PRINTS" id="PR00237">
    <property type="entry name" value="GPCRRHODOPSN"/>
</dbReference>